<proteinExistence type="predicted"/>
<dbReference type="InterPro" id="IPR050233">
    <property type="entry name" value="A_thaliana_F-box"/>
</dbReference>
<name>A0AAU9RYY4_THLAR</name>
<protein>
    <recommendedName>
        <fullName evidence="1">F-box associated beta-propeller type 1 domain-containing protein</fullName>
    </recommendedName>
</protein>
<reference evidence="2 3" key="1">
    <citation type="submission" date="2022-03" db="EMBL/GenBank/DDBJ databases">
        <authorList>
            <person name="Nunn A."/>
            <person name="Chopra R."/>
            <person name="Nunn A."/>
            <person name="Contreras Garrido A."/>
        </authorList>
    </citation>
    <scope>NUCLEOTIDE SEQUENCE [LARGE SCALE GENOMIC DNA]</scope>
</reference>
<evidence type="ECO:0000313" key="2">
    <source>
        <dbReference type="EMBL" id="CAH2051460.1"/>
    </source>
</evidence>
<sequence>MIIDPKIELRELHSSPITPLDYTTITTCDELLFYDERYGKSRTALWNPWLRQVKMIPSKEEFRVFGLGYDNSRPEKVYKILGYSYCRHNEGTAIYDCASQALKFIDTPEKNWLLSPTAERSKVSLNGNLYWITLNDETREHIIRSFDFSTESILTFCLLPCQINYVLDELLVAVFKRDGFLLLKQSYSTKKIEIWVTKNKIDKEEVVWIKLMTLTSSNLPILFNNLCSYFIYEKTLFMCCGYNNACIYIMRGDTCKKFQIQYGIGIFVCRHCVSTPSLISVPLFSG</sequence>
<dbReference type="Proteomes" id="UP000836841">
    <property type="component" value="Chromosome 3"/>
</dbReference>
<dbReference type="EMBL" id="OU466859">
    <property type="protein sequence ID" value="CAH2051460.1"/>
    <property type="molecule type" value="Genomic_DNA"/>
</dbReference>
<evidence type="ECO:0000313" key="3">
    <source>
        <dbReference type="Proteomes" id="UP000836841"/>
    </source>
</evidence>
<dbReference type="InterPro" id="IPR017451">
    <property type="entry name" value="F-box-assoc_interact_dom"/>
</dbReference>
<feature type="domain" description="F-box associated beta-propeller type 1" evidence="1">
    <location>
        <begin position="3"/>
        <end position="281"/>
    </location>
</feature>
<dbReference type="PANTHER" id="PTHR47993:SF395">
    <property type="entry name" value="JACALIN-RELATED LECTIN 37-RELATED"/>
    <property type="match status" value="1"/>
</dbReference>
<dbReference type="InterPro" id="IPR006527">
    <property type="entry name" value="F-box-assoc_dom_typ1"/>
</dbReference>
<dbReference type="InterPro" id="IPR011043">
    <property type="entry name" value="Gal_Oxase/kelch_b-propeller"/>
</dbReference>
<organism evidence="2 3">
    <name type="scientific">Thlaspi arvense</name>
    <name type="common">Field penny-cress</name>
    <dbReference type="NCBI Taxonomy" id="13288"/>
    <lineage>
        <taxon>Eukaryota</taxon>
        <taxon>Viridiplantae</taxon>
        <taxon>Streptophyta</taxon>
        <taxon>Embryophyta</taxon>
        <taxon>Tracheophyta</taxon>
        <taxon>Spermatophyta</taxon>
        <taxon>Magnoliopsida</taxon>
        <taxon>eudicotyledons</taxon>
        <taxon>Gunneridae</taxon>
        <taxon>Pentapetalae</taxon>
        <taxon>rosids</taxon>
        <taxon>malvids</taxon>
        <taxon>Brassicales</taxon>
        <taxon>Brassicaceae</taxon>
        <taxon>Thlaspideae</taxon>
        <taxon>Thlaspi</taxon>
    </lineage>
</organism>
<dbReference type="PANTHER" id="PTHR47993">
    <property type="entry name" value="OS09G0372900 PROTEIN-RELATED"/>
    <property type="match status" value="1"/>
</dbReference>
<gene>
    <name evidence="2" type="ORF">TAV2_LOCUS11447</name>
</gene>
<dbReference type="NCBIfam" id="TIGR01640">
    <property type="entry name" value="F_box_assoc_1"/>
    <property type="match status" value="1"/>
</dbReference>
<keyword evidence="3" id="KW-1185">Reference proteome</keyword>
<accession>A0AAU9RYY4</accession>
<evidence type="ECO:0000259" key="1">
    <source>
        <dbReference type="Pfam" id="PF07734"/>
    </source>
</evidence>
<dbReference type="AlphaFoldDB" id="A0AAU9RYY4"/>
<dbReference type="Pfam" id="PF07734">
    <property type="entry name" value="FBA_1"/>
    <property type="match status" value="1"/>
</dbReference>
<dbReference type="SUPFAM" id="SSF50965">
    <property type="entry name" value="Galactose oxidase, central domain"/>
    <property type="match status" value="1"/>
</dbReference>